<keyword evidence="1" id="KW-0732">Signal</keyword>
<organism evidence="2 3">
    <name type="scientific">Ensifer adhaerens</name>
    <name type="common">Sinorhizobium morelense</name>
    <dbReference type="NCBI Taxonomy" id="106592"/>
    <lineage>
        <taxon>Bacteria</taxon>
        <taxon>Pseudomonadati</taxon>
        <taxon>Pseudomonadota</taxon>
        <taxon>Alphaproteobacteria</taxon>
        <taxon>Hyphomicrobiales</taxon>
        <taxon>Rhizobiaceae</taxon>
        <taxon>Sinorhizobium/Ensifer group</taxon>
        <taxon>Ensifer</taxon>
    </lineage>
</organism>
<dbReference type="InterPro" id="IPR017853">
    <property type="entry name" value="GH"/>
</dbReference>
<evidence type="ECO:0000256" key="1">
    <source>
        <dbReference type="SAM" id="SignalP"/>
    </source>
</evidence>
<evidence type="ECO:0000313" key="2">
    <source>
        <dbReference type="EMBL" id="USJ25525.1"/>
    </source>
</evidence>
<proteinExistence type="predicted"/>
<dbReference type="EMBL" id="CP098808">
    <property type="protein sequence ID" value="USJ25525.1"/>
    <property type="molecule type" value="Genomic_DNA"/>
</dbReference>
<feature type="signal peptide" evidence="1">
    <location>
        <begin position="1"/>
        <end position="22"/>
    </location>
</feature>
<protein>
    <submittedName>
        <fullName evidence="2">Glycoside hydrolase</fullName>
    </submittedName>
</protein>
<dbReference type="SUPFAM" id="SSF51445">
    <property type="entry name" value="(Trans)glycosidases"/>
    <property type="match status" value="1"/>
</dbReference>
<dbReference type="Gene3D" id="3.20.20.80">
    <property type="entry name" value="Glycosidases"/>
    <property type="match status" value="1"/>
</dbReference>
<gene>
    <name evidence="2" type="ORF">NE863_23835</name>
</gene>
<evidence type="ECO:0000313" key="3">
    <source>
        <dbReference type="Proteomes" id="UP001055460"/>
    </source>
</evidence>
<geneLocation type="plasmid" evidence="2 3">
    <name>pA</name>
</geneLocation>
<dbReference type="GO" id="GO:0016787">
    <property type="term" value="F:hydrolase activity"/>
    <property type="evidence" value="ECO:0007669"/>
    <property type="project" value="UniProtKB-KW"/>
</dbReference>
<feature type="chain" id="PRO_5040108508" evidence="1">
    <location>
        <begin position="23"/>
        <end position="364"/>
    </location>
</feature>
<accession>A0A9Q9DBL6</accession>
<name>A0A9Q9DBL6_ENSAD</name>
<dbReference type="AlphaFoldDB" id="A0A9Q9DBL6"/>
<reference evidence="2" key="1">
    <citation type="submission" date="2022-06" db="EMBL/GenBank/DDBJ databases">
        <title>Physiological and biochemical characterization and genomic elucidation of a strain of the genus Ensifer adhaerens M8 that combines arsenic oxidation and chromium reduction.</title>
        <authorList>
            <person name="Li X."/>
            <person name="Yu c."/>
        </authorList>
    </citation>
    <scope>NUCLEOTIDE SEQUENCE</scope>
    <source>
        <strain evidence="2">M8</strain>
        <plasmid evidence="2">pA</plasmid>
    </source>
</reference>
<keyword evidence="2" id="KW-0614">Plasmid</keyword>
<sequence length="364" mass="40062">MALLLAALVAWAGLSRGAPAFAGETAAARYGVNRLNLAWLERTDQERILRDIADSGATHVRLSLSRPVDKSIDALEIANRLGLRILLEIQLSNKSYYPDSVRPRTGFGRIWDINRLSDLDLDRYRVGLASALQRIDALGIRLDAVEPGNEINLAGYNGDLAVYEKPGRATPRNLSELSDPEAFGKGLDNYVEALKITRDAVRASANSKAIIVSAGLSDMGPKEADRQGMERLDPGEVIAHLKARGMDALVDAYGIHIYPARKDKAAITSIVTKLLDFCAPADRGRPCWVTEWGIANTARSCPVDDREREGAMTAMRTVFERFSEEKRLDAAYYYDWDTQQNYRLWRCGALSPAGALAIEPAKGD</sequence>
<keyword evidence="2" id="KW-0378">Hydrolase</keyword>
<dbReference type="Proteomes" id="UP001055460">
    <property type="component" value="Plasmid pA"/>
</dbReference>